<feature type="transmembrane region" description="Helical" evidence="2">
    <location>
        <begin position="118"/>
        <end position="137"/>
    </location>
</feature>
<dbReference type="GO" id="GO:0005886">
    <property type="term" value="C:plasma membrane"/>
    <property type="evidence" value="ECO:0007669"/>
    <property type="project" value="TreeGrafter"/>
</dbReference>
<evidence type="ECO:0000313" key="5">
    <source>
        <dbReference type="Proteomes" id="UP000663832"/>
    </source>
</evidence>
<keyword evidence="2" id="KW-0812">Transmembrane</keyword>
<protein>
    <submittedName>
        <fullName evidence="4">Uncharacterized protein</fullName>
    </submittedName>
</protein>
<gene>
    <name evidence="4" type="ORF">BJG266_LOCUS4887</name>
    <name evidence="3" type="ORF">QVE165_LOCUS1981</name>
</gene>
<name>A0A813SG62_9BILA</name>
<feature type="transmembrane region" description="Helical" evidence="2">
    <location>
        <begin position="320"/>
        <end position="342"/>
    </location>
</feature>
<proteinExistence type="inferred from homology"/>
<keyword evidence="2" id="KW-1133">Transmembrane helix</keyword>
<feature type="transmembrane region" description="Helical" evidence="2">
    <location>
        <begin position="211"/>
        <end position="231"/>
    </location>
</feature>
<dbReference type="Gene3D" id="1.20.1530.20">
    <property type="match status" value="1"/>
</dbReference>
<comment type="similarity">
    <text evidence="1">Belongs to the bile acid:sodium symporter (BASS) (TC 2.A.28) family.</text>
</comment>
<reference evidence="4" key="1">
    <citation type="submission" date="2021-02" db="EMBL/GenBank/DDBJ databases">
        <authorList>
            <person name="Nowell W R."/>
        </authorList>
    </citation>
    <scope>NUCLEOTIDE SEQUENCE</scope>
</reference>
<dbReference type="EMBL" id="CAJNOI010000012">
    <property type="protein sequence ID" value="CAF0795037.1"/>
    <property type="molecule type" value="Genomic_DNA"/>
</dbReference>
<sequence>MNLSILSKYSQSPYMIIGLDLLNELSGDENLMVINQIFKNINDIEDFIVKHTNNEKFVIIISGNLSSDQLNHLKSYSQIDSIYLFSKSNDANEQLKCIYTKPTNRYCLNILLKLLKKFWFIFGLAIAMIFAALFPYLGASGGILHTEYSLKWGCVIIIFFLSGLSLQTNEIATEIFHFRLHIFTQVFNLVFIPLVVFVVCLLLIKLSFNKILIGGIIMMACTTTTISSNVIMTKNAGGNEPAALVNAILGNILGVFVSPALIWLFMLNSNLNILQHEYNIHDYLHVLFNLGLTVIVPLIIGQIIYTIWTEKILWAKTKFHFPELNSLALLILLWSIFCDLFQSGLLNQIKTRDLIIVIALNATFYITFSLLAMFFARLPNIFICGQRTISSDKQPLLLESEDKQKTLIERWRFSREDTIAIMFCAATKTVAKGVPLISAVNSANNQGLAGLFSLPLILYHVEQLILGAIEVNLLQYWLKSK</sequence>
<feature type="transmembrane region" description="Helical" evidence="2">
    <location>
        <begin position="149"/>
        <end position="166"/>
    </location>
</feature>
<dbReference type="Proteomes" id="UP000663877">
    <property type="component" value="Unassembled WGS sequence"/>
</dbReference>
<evidence type="ECO:0000256" key="2">
    <source>
        <dbReference type="SAM" id="Phobius"/>
    </source>
</evidence>
<keyword evidence="2" id="KW-0472">Membrane</keyword>
<dbReference type="Proteomes" id="UP000663832">
    <property type="component" value="Unassembled WGS sequence"/>
</dbReference>
<keyword evidence="5" id="KW-1185">Reference proteome</keyword>
<feature type="transmembrane region" description="Helical" evidence="2">
    <location>
        <begin position="354"/>
        <end position="376"/>
    </location>
</feature>
<comment type="caution">
    <text evidence="4">The sequence shown here is derived from an EMBL/GenBank/DDBJ whole genome shotgun (WGS) entry which is preliminary data.</text>
</comment>
<dbReference type="InterPro" id="IPR016833">
    <property type="entry name" value="Put_Na-Bile_cotransptr"/>
</dbReference>
<feature type="transmembrane region" description="Helical" evidence="2">
    <location>
        <begin position="186"/>
        <end position="205"/>
    </location>
</feature>
<evidence type="ECO:0000313" key="6">
    <source>
        <dbReference type="Proteomes" id="UP000663877"/>
    </source>
</evidence>
<dbReference type="Pfam" id="PF13593">
    <property type="entry name" value="SBF_like"/>
    <property type="match status" value="1"/>
</dbReference>
<dbReference type="EMBL" id="CAJNOM010000006">
    <property type="protein sequence ID" value="CAF0759660.1"/>
    <property type="molecule type" value="Genomic_DNA"/>
</dbReference>
<dbReference type="AlphaFoldDB" id="A0A813SG62"/>
<dbReference type="PANTHER" id="PTHR18640">
    <property type="entry name" value="SOLUTE CARRIER FAMILY 10 MEMBER 7"/>
    <property type="match status" value="1"/>
</dbReference>
<dbReference type="OrthoDB" id="188035at2759"/>
<feature type="transmembrane region" description="Helical" evidence="2">
    <location>
        <begin position="286"/>
        <end position="308"/>
    </location>
</feature>
<feature type="transmembrane region" description="Helical" evidence="2">
    <location>
        <begin position="243"/>
        <end position="266"/>
    </location>
</feature>
<evidence type="ECO:0000256" key="1">
    <source>
        <dbReference type="ARBA" id="ARBA00006528"/>
    </source>
</evidence>
<evidence type="ECO:0000313" key="4">
    <source>
        <dbReference type="EMBL" id="CAF0795037.1"/>
    </source>
</evidence>
<evidence type="ECO:0000313" key="3">
    <source>
        <dbReference type="EMBL" id="CAF0759660.1"/>
    </source>
</evidence>
<dbReference type="PANTHER" id="PTHR18640:SF5">
    <property type="entry name" value="SODIUM_BILE ACID COTRANSPORTER 7"/>
    <property type="match status" value="1"/>
</dbReference>
<accession>A0A813SG62</accession>
<organism evidence="4 6">
    <name type="scientific">Adineta steineri</name>
    <dbReference type="NCBI Taxonomy" id="433720"/>
    <lineage>
        <taxon>Eukaryota</taxon>
        <taxon>Metazoa</taxon>
        <taxon>Spiralia</taxon>
        <taxon>Gnathifera</taxon>
        <taxon>Rotifera</taxon>
        <taxon>Eurotatoria</taxon>
        <taxon>Bdelloidea</taxon>
        <taxon>Adinetida</taxon>
        <taxon>Adinetidae</taxon>
        <taxon>Adineta</taxon>
    </lineage>
</organism>
<dbReference type="InterPro" id="IPR038770">
    <property type="entry name" value="Na+/solute_symporter_sf"/>
</dbReference>